<evidence type="ECO:0000313" key="5">
    <source>
        <dbReference type="EMBL" id="MBO8448174.1"/>
    </source>
</evidence>
<keyword evidence="3" id="KW-0325">Glycoprotein</keyword>
<feature type="chain" id="PRO_5038384760" evidence="4">
    <location>
        <begin position="24"/>
        <end position="803"/>
    </location>
</feature>
<gene>
    <name evidence="5" type="ORF">IAC29_02745</name>
</gene>
<keyword evidence="1" id="KW-0479">Metal-binding</keyword>
<dbReference type="InterPro" id="IPR012334">
    <property type="entry name" value="Pectin_lyas_fold"/>
</dbReference>
<evidence type="ECO:0000256" key="2">
    <source>
        <dbReference type="ARBA" id="ARBA00022801"/>
    </source>
</evidence>
<evidence type="ECO:0000256" key="1">
    <source>
        <dbReference type="ARBA" id="ARBA00022723"/>
    </source>
</evidence>
<dbReference type="InterPro" id="IPR011050">
    <property type="entry name" value="Pectin_lyase_fold/virulence"/>
</dbReference>
<dbReference type="SUPFAM" id="SSF51126">
    <property type="entry name" value="Pectin lyase-like"/>
    <property type="match status" value="1"/>
</dbReference>
<dbReference type="GO" id="GO:0046872">
    <property type="term" value="F:metal ion binding"/>
    <property type="evidence" value="ECO:0007669"/>
    <property type="project" value="UniProtKB-KW"/>
</dbReference>
<dbReference type="EMBL" id="JADIMQ010000040">
    <property type="protein sequence ID" value="MBO8448174.1"/>
    <property type="molecule type" value="Genomic_DNA"/>
</dbReference>
<dbReference type="AlphaFoldDB" id="A0A9D9EIF4"/>
<dbReference type="GO" id="GO:0016787">
    <property type="term" value="F:hydrolase activity"/>
    <property type="evidence" value="ECO:0007669"/>
    <property type="project" value="UniProtKB-KW"/>
</dbReference>
<accession>A0A9D9EIF4</accession>
<dbReference type="Pfam" id="PF07470">
    <property type="entry name" value="Glyco_hydro_88"/>
    <property type="match status" value="1"/>
</dbReference>
<keyword evidence="2 5" id="KW-0378">Hydrolase</keyword>
<dbReference type="InterPro" id="IPR010905">
    <property type="entry name" value="Glyco_hydro_88"/>
</dbReference>
<reference evidence="5" key="1">
    <citation type="submission" date="2020-10" db="EMBL/GenBank/DDBJ databases">
        <authorList>
            <person name="Gilroy R."/>
        </authorList>
    </citation>
    <scope>NUCLEOTIDE SEQUENCE</scope>
    <source>
        <strain evidence="5">20514</strain>
    </source>
</reference>
<organism evidence="5 6">
    <name type="scientific">Candidatus Cryptobacteroides merdigallinarum</name>
    <dbReference type="NCBI Taxonomy" id="2840770"/>
    <lineage>
        <taxon>Bacteria</taxon>
        <taxon>Pseudomonadati</taxon>
        <taxon>Bacteroidota</taxon>
        <taxon>Bacteroidia</taxon>
        <taxon>Bacteroidales</taxon>
        <taxon>Candidatus Cryptobacteroides</taxon>
    </lineage>
</organism>
<protein>
    <submittedName>
        <fullName evidence="5">Glycoside hydrolase family 88 protein</fullName>
    </submittedName>
</protein>
<keyword evidence="4" id="KW-0732">Signal</keyword>
<dbReference type="GO" id="GO:0005975">
    <property type="term" value="P:carbohydrate metabolic process"/>
    <property type="evidence" value="ECO:0007669"/>
    <property type="project" value="InterPro"/>
</dbReference>
<dbReference type="Gene3D" id="2.160.20.10">
    <property type="entry name" value="Single-stranded right-handed beta-helix, Pectin lyase-like"/>
    <property type="match status" value="1"/>
</dbReference>
<reference evidence="5" key="2">
    <citation type="journal article" date="2021" name="PeerJ">
        <title>Extensive microbial diversity within the chicken gut microbiome revealed by metagenomics and culture.</title>
        <authorList>
            <person name="Gilroy R."/>
            <person name="Ravi A."/>
            <person name="Getino M."/>
            <person name="Pursley I."/>
            <person name="Horton D.L."/>
            <person name="Alikhan N.F."/>
            <person name="Baker D."/>
            <person name="Gharbi K."/>
            <person name="Hall N."/>
            <person name="Watson M."/>
            <person name="Adriaenssens E.M."/>
            <person name="Foster-Nyarko E."/>
            <person name="Jarju S."/>
            <person name="Secka A."/>
            <person name="Antonio M."/>
            <person name="Oren A."/>
            <person name="Chaudhuri R.R."/>
            <person name="La Ragione R."/>
            <person name="Hildebrand F."/>
            <person name="Pallen M.J."/>
        </authorList>
    </citation>
    <scope>NUCLEOTIDE SEQUENCE</scope>
    <source>
        <strain evidence="5">20514</strain>
    </source>
</reference>
<sequence length="803" mass="90871">MKYLLTLAAALTLLPQIRLSASAAQDGVPYSVRMMDSEMLRNPQATWLDGRQGSLKWNYTTGLELLSFLDVAGRYGLPYAVDYVRDWADTMADENGNVVTYKKENYNLDHICPGRIYYRLYYDTGDQKYRRVLRKLREQLDTQPRTSEGAFWHKQIYPHQVWLDGLYMAQPFYAEYTKKFSPKAARDSLFSDICNHFDVASEHTFDPETGLFRHAWDESRDMFWADSLTGQSAHAWGRACGWYAMALAETIDYLPEDHEGRDRLIGKFRYLMEHLPEYADPETGMWYQVLDCPGQPGNYVEASASAMFVYSYLKGVRQGWLPSEWRDYSRGLYRRFIDTFVRENPDGTISITSCCSVAGLGGKEMRSGTYDYYLGEPVTENDCKAVGPFIWASLEYEAAENIEYVYTGRAVRDGKYTDEPPVHELAFEGADGGGKYTRGGRGGKVYVVTSLEDSGEEGTLRHAVEAEGPRIVEFAVSGDIHLKSTLKIEDPYITISGQTAPGEGVTLKDHGLYVGADEVIIRYMRFRMGSAMKDENDALGARRVRNVIIDHCSMSWATDENASFYCFSDASVQWCIIAEALNSSIHRKGEHGYGGIWGGRNVSFHHNILADNNSRNPRFDHPRLYSAQELIFHRGTVEFVNNIVFNWGMKAIYGGEEGWFNVSGNLFLPGPATRNLDGRYLEVYTSESTSMIPGSFYIRDNVYDISFVRKGNWQGKLPDNGKMARYAEEYRTISAESPFFMKYPVREEPVRAAVKKVLKSAGASLHRDGTDSRVVKQIRTGKVSTRGSVTGLPGIIDSEEDVL</sequence>
<proteinExistence type="predicted"/>
<comment type="caution">
    <text evidence="5">The sequence shown here is derived from an EMBL/GenBank/DDBJ whole genome shotgun (WGS) entry which is preliminary data.</text>
</comment>
<dbReference type="SUPFAM" id="SSF48208">
    <property type="entry name" value="Six-hairpin glycosidases"/>
    <property type="match status" value="1"/>
</dbReference>
<dbReference type="Gene3D" id="1.50.10.10">
    <property type="match status" value="1"/>
</dbReference>
<dbReference type="PANTHER" id="PTHR42970">
    <property type="entry name" value="PECTATE LYASE C-RELATED"/>
    <property type="match status" value="1"/>
</dbReference>
<dbReference type="InterPro" id="IPR052063">
    <property type="entry name" value="Polysaccharide_Lyase_1"/>
</dbReference>
<dbReference type="InterPro" id="IPR012341">
    <property type="entry name" value="6hp_glycosidase-like_sf"/>
</dbReference>
<evidence type="ECO:0000256" key="3">
    <source>
        <dbReference type="ARBA" id="ARBA00023180"/>
    </source>
</evidence>
<dbReference type="Proteomes" id="UP000810252">
    <property type="component" value="Unassembled WGS sequence"/>
</dbReference>
<evidence type="ECO:0000313" key="6">
    <source>
        <dbReference type="Proteomes" id="UP000810252"/>
    </source>
</evidence>
<name>A0A9D9EIF4_9BACT</name>
<dbReference type="InterPro" id="IPR008928">
    <property type="entry name" value="6-hairpin_glycosidase_sf"/>
</dbReference>
<dbReference type="PANTHER" id="PTHR42970:SF1">
    <property type="entry name" value="PECTATE LYASE C-RELATED"/>
    <property type="match status" value="1"/>
</dbReference>
<feature type="signal peptide" evidence="4">
    <location>
        <begin position="1"/>
        <end position="23"/>
    </location>
</feature>
<evidence type="ECO:0000256" key="4">
    <source>
        <dbReference type="SAM" id="SignalP"/>
    </source>
</evidence>